<accession>A0ACC1D821</accession>
<evidence type="ECO:0000313" key="1">
    <source>
        <dbReference type="EMBL" id="KAJ0180056.1"/>
    </source>
</evidence>
<keyword evidence="2" id="KW-1185">Reference proteome</keyword>
<sequence length="1895" mass="211695">MSEMDVVESGNDCSNDLLLLDRVFLRLGNADTDEQLESCLGRFLPPVLLKFSSPHEQVRTKVMELLVHVNRRVKCRADVQLPVETLLTLYKDPSSNSFIINFSIIYITLGYPRLPKDQQISLAPSLLEAIENKPQAHQDGILMLVMPLLGDIKETDLNLKEKPKVASLILKFATDVLLLPYRALPNAGETDFQVPPGMSMKTYKRIVQKNQLNPNQLEEMKLSIVNFISKDIFNMNDTLLTLIVAAADSRFSVANHANSPLIRVNSSVDWSQPSVVAPLYSLYLGTWGGLKVPPDDRKVPACTRLRLKLIQYLNKATGPAIMFPHCVQVVFSSLFDPNTNSRLRNMALMFLLNVINGGNETQLKKVAAVFLQGLLKLIRAEEHAEHHAKAYMCLGRLAMKCPESINNQFALFEELVKKIPEATPEIKTALRDALLEMAVAYKVAFGGKTNVMESPSQKPSTSQVEKMDVDEGPAASEGKTDVFDEPQALALFALLEHYMQNEESMIRYIAMRYSAAVFPQDYVPSRYLLLLASGDGQDEISTEALKCLYGVSRPNEIEDVVNNVSNKDTTVVNLDDGALKSDKDKTSEEKFKVPKFKDVVNYIWEQMQKRKKGSNAKHRFVISNQVLQFHPLTYQEILRYMRMCLNRDADLKDCSNHPNSTSPLLARYFYDNLLDTEVLERYLTLITTLLNASPDVMPLTSFLDIVGCVPEKMASKYTSLLPFLRNLFTTSTKEDVRDTAAIVYAIITVHTTEKVSIDKEIREFVVQGRDNKTLETQCGYLTAFANMCERCVVLGKRGKFGGKGFTAANWEPYQEGAVCLANFLASPQTLLVSTSCSAISLLTRCSGLPLPNTSPKQDSFIQSDNPFNKSESDDCGDVTKFTVATRLFKIVGNAKLPSKVKERALYTLGLMCCGERLIFAKQIVMSFLQMAKDSKEFEIHLQIGESLVLCVEGVNSNENRDLWTELPLEGPAKLKDAEALKENDELLEWLLQELFKIAKHPHPHSRQATSIWLLALLKNCPEREPIKNKLQTLQNVFMDFLSENSEIVQDVASKGLSLVYQNSDEGQKQALVAQIIEQLTSGKRSVAQVTEDTKIFEEGQLGKAPTGGNLSTYKELCSLASDLNQPDLLYKFMHLAHHNSVWNSKKGAAFGFHSIALQAGAQLSEHLPKIVPRLYRYRFDPTPRIQNSMQSIWHAIVPNTQATVHKYHKEILDDLVANLTSNQWRVRMSCCNALADLLRGAQSLHDSLHQLPTIWSQLFRVMDDVHEGTRQAATTAANVLSKLCIRASDVNQGKNGKEVVSVILPVLLDNGITNLVKEVRSVSLQTVSKLVAAASETLKPFLSKLIPALVGAAGELESAKLSYLSTALADSSTRELLDDMRANAAKHHYTTDTVVKCMPYIDIEVMKEMLPKILELTKSPQLGTKVACCHFIVLAAHYLRADLEPVAGKIMSNLLNGTFDRNSTVRKNYAEALGQVSAYAKASSVEKLMKKLVSFYETKEDDISRSAIALTLKAIAKAKIEHIKDNETVLAPMVFLAMHGPKDDDSSTVEMYEEIWTDISPARESGIRQHLPVIRAEIEQALNSSSWTKKVQAANAIKTVCKDLSLGLGEQREQLIRALLAAVHGKTFDGKQHVIEALAELCAVKDGESPITPVLAADCINALLVESRKQDMVYKRHAITALGQALAATNCDRFNQVYEIVKVILSKSELSMEKDSDEEDNEGARQRREQLTALKEAAYELLGKAWPKDPQTQEKYQDVFFEHCAQSYPSSSRSTQLAILTSMTRVLERLAILANGGEPMETDNVALTNKDKAIGVVTVHVANVIDYTLKNSNQVRHRRDALSIMELLIKQLKDLNKTEELLKLKTIYQTYAQDLSKDTSHEIRTKVDNIKVYFK</sequence>
<dbReference type="EMBL" id="CM034393">
    <property type="protein sequence ID" value="KAJ0180056.1"/>
    <property type="molecule type" value="Genomic_DNA"/>
</dbReference>
<name>A0ACC1D821_9NEOP</name>
<organism evidence="1 2">
    <name type="scientific">Dendrolimus kikuchii</name>
    <dbReference type="NCBI Taxonomy" id="765133"/>
    <lineage>
        <taxon>Eukaryota</taxon>
        <taxon>Metazoa</taxon>
        <taxon>Ecdysozoa</taxon>
        <taxon>Arthropoda</taxon>
        <taxon>Hexapoda</taxon>
        <taxon>Insecta</taxon>
        <taxon>Pterygota</taxon>
        <taxon>Neoptera</taxon>
        <taxon>Endopterygota</taxon>
        <taxon>Lepidoptera</taxon>
        <taxon>Glossata</taxon>
        <taxon>Ditrysia</taxon>
        <taxon>Bombycoidea</taxon>
        <taxon>Lasiocampidae</taxon>
        <taxon>Dendrolimus</taxon>
    </lineage>
</organism>
<gene>
    <name evidence="1" type="ORF">K1T71_004647</name>
</gene>
<protein>
    <submittedName>
        <fullName evidence="1">Uncharacterized protein</fullName>
    </submittedName>
</protein>
<dbReference type="Proteomes" id="UP000824533">
    <property type="component" value="Linkage Group LG07"/>
</dbReference>
<comment type="caution">
    <text evidence="1">The sequence shown here is derived from an EMBL/GenBank/DDBJ whole genome shotgun (WGS) entry which is preliminary data.</text>
</comment>
<evidence type="ECO:0000313" key="2">
    <source>
        <dbReference type="Proteomes" id="UP000824533"/>
    </source>
</evidence>
<proteinExistence type="predicted"/>
<reference evidence="1 2" key="1">
    <citation type="journal article" date="2021" name="Front. Genet.">
        <title>Chromosome-Level Genome Assembly Reveals Significant Gene Expansion in the Toll and IMD Signaling Pathways of Dendrolimus kikuchii.</title>
        <authorList>
            <person name="Zhou J."/>
            <person name="Wu P."/>
            <person name="Xiong Z."/>
            <person name="Liu N."/>
            <person name="Zhao N."/>
            <person name="Ji M."/>
            <person name="Qiu Y."/>
            <person name="Yang B."/>
        </authorList>
    </citation>
    <scope>NUCLEOTIDE SEQUENCE [LARGE SCALE GENOMIC DNA]</scope>
    <source>
        <strain evidence="1">Ann1</strain>
    </source>
</reference>